<dbReference type="GO" id="GO:0008236">
    <property type="term" value="F:serine-type peptidase activity"/>
    <property type="evidence" value="ECO:0007669"/>
    <property type="project" value="UniProtKB-KW"/>
</dbReference>
<dbReference type="Pfam" id="PF17676">
    <property type="entry name" value="Peptidase_S66C"/>
    <property type="match status" value="1"/>
</dbReference>
<feature type="domain" description="LD-carboxypeptidase N-terminal" evidence="6">
    <location>
        <begin position="16"/>
        <end position="63"/>
    </location>
</feature>
<dbReference type="AlphaFoldDB" id="A0AAF0H546"/>
<dbReference type="EMBL" id="CP124733">
    <property type="protein sequence ID" value="WHA39728.1"/>
    <property type="molecule type" value="Genomic_DNA"/>
</dbReference>
<dbReference type="Pfam" id="PF02016">
    <property type="entry name" value="Peptidase_S66"/>
    <property type="match status" value="1"/>
</dbReference>
<dbReference type="Gene3D" id="3.40.50.10740">
    <property type="entry name" value="Class I glutamine amidotransferase-like"/>
    <property type="match status" value="1"/>
</dbReference>
<gene>
    <name evidence="8" type="ORF">CFBP5477_007635</name>
</gene>
<evidence type="ECO:0000259" key="6">
    <source>
        <dbReference type="Pfam" id="PF02016"/>
    </source>
</evidence>
<dbReference type="RefSeq" id="WP_268817472.1">
    <property type="nucleotide sequence ID" value="NZ_CP124733.1"/>
</dbReference>
<dbReference type="Proteomes" id="UP000298664">
    <property type="component" value="Chromosome Circular"/>
</dbReference>
<sequence length="231" mass="24126">MPLQTQISGLSSRRGGGKGAYRIADQLDFAGLKRDPKLFVGFSEITILHLAIWQQCAIPGIHGAAWLPDAANSISSPSFRDAVFTAEPVEIGTAPDNPTSVLTTTGQSRGILLGGNLDMIATAAGWCLPNLHGTILLIEDVEKGIGHIDRTLMRLVKSGYLNGIRGIVVGQFTGFAPSKGVTVVDVLRDRLADSNVPILGGLPLGHGSNPVAVPVGAEAVLDADKGTLTVF</sequence>
<dbReference type="InterPro" id="IPR040921">
    <property type="entry name" value="Peptidase_S66C"/>
</dbReference>
<feature type="domain" description="LD-carboxypeptidase C-terminal" evidence="7">
    <location>
        <begin position="109"/>
        <end position="221"/>
    </location>
</feature>
<dbReference type="SUPFAM" id="SSF141986">
    <property type="entry name" value="LD-carboxypeptidase A C-terminal domain-like"/>
    <property type="match status" value="1"/>
</dbReference>
<evidence type="ECO:0000313" key="9">
    <source>
        <dbReference type="Proteomes" id="UP000298664"/>
    </source>
</evidence>
<keyword evidence="4" id="KW-0378">Hydrolase</keyword>
<dbReference type="SUPFAM" id="SSF52317">
    <property type="entry name" value="Class I glutamine amidotransferase-like"/>
    <property type="match status" value="1"/>
</dbReference>
<reference evidence="8" key="1">
    <citation type="submission" date="2023-05" db="EMBL/GenBank/DDBJ databases">
        <title>Complete genome sequence of Agrobacterium larrymoorei CFBP5477.</title>
        <authorList>
            <person name="Yen H.-C."/>
            <person name="Chou L."/>
            <person name="Lin Y.-C."/>
            <person name="Lai E.-M."/>
            <person name="Kuo C.-H."/>
        </authorList>
    </citation>
    <scope>NUCLEOTIDE SEQUENCE</scope>
    <source>
        <strain evidence="8">CFBP5477</strain>
    </source>
</reference>
<dbReference type="InterPro" id="IPR029062">
    <property type="entry name" value="Class_I_gatase-like"/>
</dbReference>
<evidence type="ECO:0000256" key="2">
    <source>
        <dbReference type="ARBA" id="ARBA00022645"/>
    </source>
</evidence>
<evidence type="ECO:0000256" key="4">
    <source>
        <dbReference type="ARBA" id="ARBA00022801"/>
    </source>
</evidence>
<organism evidence="8 9">
    <name type="scientific">Agrobacterium larrymoorei</name>
    <dbReference type="NCBI Taxonomy" id="160699"/>
    <lineage>
        <taxon>Bacteria</taxon>
        <taxon>Pseudomonadati</taxon>
        <taxon>Pseudomonadota</taxon>
        <taxon>Alphaproteobacteria</taxon>
        <taxon>Hyphomicrobiales</taxon>
        <taxon>Rhizobiaceae</taxon>
        <taxon>Rhizobium/Agrobacterium group</taxon>
        <taxon>Agrobacterium</taxon>
    </lineage>
</organism>
<protein>
    <submittedName>
        <fullName evidence="8">LD-carboxypeptidase</fullName>
    </submittedName>
</protein>
<dbReference type="Gene3D" id="3.50.30.60">
    <property type="entry name" value="LD-carboxypeptidase A C-terminal domain-like"/>
    <property type="match status" value="1"/>
</dbReference>
<keyword evidence="2" id="KW-0121">Carboxypeptidase</keyword>
<evidence type="ECO:0000259" key="7">
    <source>
        <dbReference type="Pfam" id="PF17676"/>
    </source>
</evidence>
<proteinExistence type="inferred from homology"/>
<name>A0AAF0H546_9HYPH</name>
<dbReference type="PANTHER" id="PTHR30237:SF2">
    <property type="entry name" value="MUREIN TETRAPEPTIDE CARBOXYPEPTIDASE"/>
    <property type="match status" value="1"/>
</dbReference>
<dbReference type="PANTHER" id="PTHR30237">
    <property type="entry name" value="MURAMOYLTETRAPEPTIDE CARBOXYPEPTIDASE"/>
    <property type="match status" value="1"/>
</dbReference>
<evidence type="ECO:0000256" key="5">
    <source>
        <dbReference type="ARBA" id="ARBA00022825"/>
    </source>
</evidence>
<dbReference type="GO" id="GO:0006508">
    <property type="term" value="P:proteolysis"/>
    <property type="evidence" value="ECO:0007669"/>
    <property type="project" value="UniProtKB-KW"/>
</dbReference>
<dbReference type="InterPro" id="IPR027478">
    <property type="entry name" value="LdcA_N"/>
</dbReference>
<accession>A0AAF0H546</accession>
<dbReference type="InterPro" id="IPR003507">
    <property type="entry name" value="S66_fam"/>
</dbReference>
<dbReference type="CDD" id="cd07025">
    <property type="entry name" value="Peptidase_S66"/>
    <property type="match status" value="1"/>
</dbReference>
<evidence type="ECO:0000256" key="1">
    <source>
        <dbReference type="ARBA" id="ARBA00010233"/>
    </source>
</evidence>
<dbReference type="InterPro" id="IPR027461">
    <property type="entry name" value="Carboxypeptidase_A_C_sf"/>
</dbReference>
<keyword evidence="3" id="KW-0645">Protease</keyword>
<evidence type="ECO:0000313" key="8">
    <source>
        <dbReference type="EMBL" id="WHA39728.1"/>
    </source>
</evidence>
<dbReference type="GO" id="GO:0004180">
    <property type="term" value="F:carboxypeptidase activity"/>
    <property type="evidence" value="ECO:0007669"/>
    <property type="project" value="UniProtKB-KW"/>
</dbReference>
<keyword evidence="5" id="KW-0720">Serine protease</keyword>
<evidence type="ECO:0000256" key="3">
    <source>
        <dbReference type="ARBA" id="ARBA00022670"/>
    </source>
</evidence>
<comment type="similarity">
    <text evidence="1">Belongs to the peptidase S66 family.</text>
</comment>
<dbReference type="InterPro" id="IPR040449">
    <property type="entry name" value="Peptidase_S66_N"/>
</dbReference>